<dbReference type="GO" id="GO:0022857">
    <property type="term" value="F:transmembrane transporter activity"/>
    <property type="evidence" value="ECO:0007669"/>
    <property type="project" value="UniProtKB-UniRule"/>
</dbReference>
<dbReference type="GO" id="GO:0015740">
    <property type="term" value="P:C4-dicarboxylate transport"/>
    <property type="evidence" value="ECO:0007669"/>
    <property type="project" value="TreeGrafter"/>
</dbReference>
<dbReference type="AlphaFoldDB" id="A0A1G7VGC5"/>
<dbReference type="InterPro" id="IPR055348">
    <property type="entry name" value="DctQ"/>
</dbReference>
<evidence type="ECO:0000256" key="6">
    <source>
        <dbReference type="ARBA" id="ARBA00022989"/>
    </source>
</evidence>
<comment type="similarity">
    <text evidence="8 9">Belongs to the TRAP transporter small permease family.</text>
</comment>
<keyword evidence="12" id="KW-1185">Reference proteome</keyword>
<comment type="caution">
    <text evidence="9">Lacks conserved residue(s) required for the propagation of feature annotation.</text>
</comment>
<comment type="subcellular location">
    <subcellularLocation>
        <location evidence="1 9">Cell inner membrane</location>
        <topology evidence="1 9">Multi-pass membrane protein</topology>
    </subcellularLocation>
</comment>
<evidence type="ECO:0000256" key="3">
    <source>
        <dbReference type="ARBA" id="ARBA00022475"/>
    </source>
</evidence>
<feature type="transmembrane region" description="Helical" evidence="9">
    <location>
        <begin position="129"/>
        <end position="154"/>
    </location>
</feature>
<dbReference type="PANTHER" id="PTHR35011">
    <property type="entry name" value="2,3-DIKETO-L-GULONATE TRAP TRANSPORTER SMALL PERMEASE PROTEIN YIAM"/>
    <property type="match status" value="1"/>
</dbReference>
<accession>A0A1G7VGC5</accession>
<dbReference type="InterPro" id="IPR007387">
    <property type="entry name" value="TRAP_DctQ"/>
</dbReference>
<organism evidence="11 12">
    <name type="scientific">Pelagibacterium luteolum</name>
    <dbReference type="NCBI Taxonomy" id="440168"/>
    <lineage>
        <taxon>Bacteria</taxon>
        <taxon>Pseudomonadati</taxon>
        <taxon>Pseudomonadota</taxon>
        <taxon>Alphaproteobacteria</taxon>
        <taxon>Hyphomicrobiales</taxon>
        <taxon>Devosiaceae</taxon>
        <taxon>Pelagibacterium</taxon>
    </lineage>
</organism>
<dbReference type="Proteomes" id="UP000199495">
    <property type="component" value="Unassembled WGS sequence"/>
</dbReference>
<keyword evidence="6 9" id="KW-1133">Transmembrane helix</keyword>
<evidence type="ECO:0000256" key="7">
    <source>
        <dbReference type="ARBA" id="ARBA00023136"/>
    </source>
</evidence>
<evidence type="ECO:0000259" key="10">
    <source>
        <dbReference type="Pfam" id="PF04290"/>
    </source>
</evidence>
<proteinExistence type="inferred from homology"/>
<feature type="transmembrane region" description="Helical" evidence="9">
    <location>
        <begin position="88"/>
        <end position="109"/>
    </location>
</feature>
<name>A0A1G7VGC5_9HYPH</name>
<dbReference type="OrthoDB" id="4964541at2"/>
<feature type="transmembrane region" description="Helical" evidence="9">
    <location>
        <begin position="50"/>
        <end position="68"/>
    </location>
</feature>
<dbReference type="RefSeq" id="WP_090595206.1">
    <property type="nucleotide sequence ID" value="NZ_FNCS01000004.1"/>
</dbReference>
<dbReference type="PANTHER" id="PTHR35011:SF2">
    <property type="entry name" value="2,3-DIKETO-L-GULONATE TRAP TRANSPORTER SMALL PERMEASE PROTEIN YIAM"/>
    <property type="match status" value="1"/>
</dbReference>
<evidence type="ECO:0000313" key="11">
    <source>
        <dbReference type="EMBL" id="SDG58783.1"/>
    </source>
</evidence>
<evidence type="ECO:0000256" key="9">
    <source>
        <dbReference type="RuleBase" id="RU369079"/>
    </source>
</evidence>
<evidence type="ECO:0000256" key="2">
    <source>
        <dbReference type="ARBA" id="ARBA00022448"/>
    </source>
</evidence>
<keyword evidence="5 9" id="KW-0812">Transmembrane</keyword>
<dbReference type="EMBL" id="FNCS01000004">
    <property type="protein sequence ID" value="SDG58783.1"/>
    <property type="molecule type" value="Genomic_DNA"/>
</dbReference>
<dbReference type="STRING" id="440168.SAMN04487974_104121"/>
<reference evidence="11 12" key="1">
    <citation type="submission" date="2016-10" db="EMBL/GenBank/DDBJ databases">
        <authorList>
            <person name="de Groot N.N."/>
        </authorList>
    </citation>
    <scope>NUCLEOTIDE SEQUENCE [LARGE SCALE GENOMIC DNA]</scope>
    <source>
        <strain evidence="11 12">CGMCC 1.10267</strain>
    </source>
</reference>
<dbReference type="GO" id="GO:0005886">
    <property type="term" value="C:plasma membrane"/>
    <property type="evidence" value="ECO:0007669"/>
    <property type="project" value="UniProtKB-SubCell"/>
</dbReference>
<keyword evidence="3" id="KW-1003">Cell membrane</keyword>
<dbReference type="Pfam" id="PF04290">
    <property type="entry name" value="DctQ"/>
    <property type="match status" value="1"/>
</dbReference>
<evidence type="ECO:0000256" key="1">
    <source>
        <dbReference type="ARBA" id="ARBA00004429"/>
    </source>
</evidence>
<comment type="function">
    <text evidence="9">Part of the tripartite ATP-independent periplasmic (TRAP) transport system.</text>
</comment>
<evidence type="ECO:0000256" key="8">
    <source>
        <dbReference type="ARBA" id="ARBA00038436"/>
    </source>
</evidence>
<comment type="subunit">
    <text evidence="9">The complex comprises the extracytoplasmic solute receptor protein and the two transmembrane proteins.</text>
</comment>
<feature type="domain" description="Tripartite ATP-independent periplasmic transporters DctQ component" evidence="10">
    <location>
        <begin position="26"/>
        <end position="150"/>
    </location>
</feature>
<evidence type="ECO:0000313" key="12">
    <source>
        <dbReference type="Proteomes" id="UP000199495"/>
    </source>
</evidence>
<keyword evidence="4 9" id="KW-0997">Cell inner membrane</keyword>
<gene>
    <name evidence="11" type="ORF">SAMN04487974_104121</name>
</gene>
<evidence type="ECO:0000256" key="5">
    <source>
        <dbReference type="ARBA" id="ARBA00022692"/>
    </source>
</evidence>
<keyword evidence="2 9" id="KW-0813">Transport</keyword>
<protein>
    <recommendedName>
        <fullName evidence="9">TRAP transporter small permease protein</fullName>
    </recommendedName>
</protein>
<sequence>MRIKSISKGLALTCQWSAAAIFVVVCGLNFSQVFGRYVLGSSIPWGEEIMRYAMIWVMMLGGVASIYYAEHMAVESLGELLAPHRRHLVLTATYIVAGLFCVLLVYYGWPAAMGNTRQRAAASGLSMFWVYLAIPLGALLMLIQIALCAVSGFASQNAEPERL</sequence>
<keyword evidence="7 9" id="KW-0472">Membrane</keyword>
<evidence type="ECO:0000256" key="4">
    <source>
        <dbReference type="ARBA" id="ARBA00022519"/>
    </source>
</evidence>